<dbReference type="InterPro" id="IPR054248">
    <property type="entry name" value="DUF6975"/>
</dbReference>
<proteinExistence type="predicted"/>
<evidence type="ECO:0000313" key="2">
    <source>
        <dbReference type="Proteomes" id="UP000286100"/>
    </source>
</evidence>
<dbReference type="RefSeq" id="WP_119763332.1">
    <property type="nucleotide sequence ID" value="NZ_QYUM01000003.1"/>
</dbReference>
<dbReference type="EMBL" id="QYUM01000003">
    <property type="protein sequence ID" value="RJF91326.1"/>
    <property type="molecule type" value="Genomic_DNA"/>
</dbReference>
<comment type="caution">
    <text evidence="1">The sequence shown here is derived from an EMBL/GenBank/DDBJ whole genome shotgun (WGS) entry which is preliminary data.</text>
</comment>
<dbReference type="Proteomes" id="UP000286100">
    <property type="component" value="Unassembled WGS sequence"/>
</dbReference>
<organism evidence="1 2">
    <name type="scientific">Sphingomonas cavernae</name>
    <dbReference type="NCBI Taxonomy" id="2320861"/>
    <lineage>
        <taxon>Bacteria</taxon>
        <taxon>Pseudomonadati</taxon>
        <taxon>Pseudomonadota</taxon>
        <taxon>Alphaproteobacteria</taxon>
        <taxon>Sphingomonadales</taxon>
        <taxon>Sphingomonadaceae</taxon>
        <taxon>Sphingomonas</taxon>
    </lineage>
</organism>
<name>A0A418WMU7_9SPHN</name>
<accession>A0A418WMU7</accession>
<evidence type="ECO:0000313" key="1">
    <source>
        <dbReference type="EMBL" id="RJF91326.1"/>
    </source>
</evidence>
<reference evidence="1 2" key="1">
    <citation type="submission" date="2018-09" db="EMBL/GenBank/DDBJ databases">
        <authorList>
            <person name="Zhu H."/>
        </authorList>
    </citation>
    <scope>NUCLEOTIDE SEQUENCE [LARGE SCALE GENOMIC DNA]</scope>
    <source>
        <strain evidence="1 2">K2R01-6</strain>
    </source>
</reference>
<dbReference type="OrthoDB" id="7468483at2"/>
<sequence length="223" mass="23539">MATQAIQTARTGGVSEMLAALVEADGSGAQGYAHSADLLSGRHATRNLADAAHYLCVLHGRHPGVIDLAATKTVHAAARGWLIDAADGFARERGYLTRITVAAGPIPSTPGQAECEAAVMGQHHALEMLAQSDRIGCALGAAIALIMDWKAIRRVLDTAAERLSIPIQPARLPDERETRTVAMAVAETPSVERALGFGAQQILAQHRGLWAVLEARSAARPDY</sequence>
<keyword evidence="2" id="KW-1185">Reference proteome</keyword>
<gene>
    <name evidence="1" type="ORF">D3876_14565</name>
</gene>
<protein>
    <submittedName>
        <fullName evidence="1">Uncharacterized protein</fullName>
    </submittedName>
</protein>
<dbReference type="Pfam" id="PF22391">
    <property type="entry name" value="DUF6975"/>
    <property type="match status" value="1"/>
</dbReference>
<dbReference type="AlphaFoldDB" id="A0A418WMU7"/>